<accession>A0ABT3YTZ7</accession>
<evidence type="ECO:0000256" key="1">
    <source>
        <dbReference type="SAM" id="Phobius"/>
    </source>
</evidence>
<dbReference type="EMBL" id="JANIGP010000006">
    <property type="protein sequence ID" value="MCY0108937.1"/>
    <property type="molecule type" value="Genomic_DNA"/>
</dbReference>
<feature type="transmembrane region" description="Helical" evidence="1">
    <location>
        <begin position="56"/>
        <end position="76"/>
    </location>
</feature>
<evidence type="ECO:0000313" key="2">
    <source>
        <dbReference type="EMBL" id="MCY0108937.1"/>
    </source>
</evidence>
<organism evidence="2 3">
    <name type="scientific">Pseudomonas monsensis</name>
    <dbReference type="NCBI Taxonomy" id="2745509"/>
    <lineage>
        <taxon>Bacteria</taxon>
        <taxon>Pseudomonadati</taxon>
        <taxon>Pseudomonadota</taxon>
        <taxon>Gammaproteobacteria</taxon>
        <taxon>Pseudomonadales</taxon>
        <taxon>Pseudomonadaceae</taxon>
        <taxon>Pseudomonas</taxon>
    </lineage>
</organism>
<sequence length="155" mass="16177">MKMSFRDDLVCSMVLVAIVLAYASGAGNTLQLGYWYLTLVPVVTLLPGLILRARALFLTGATAAAAVTLLVYMAIISSSGRDGGLVGLGHLFSVPGLVVGTSVSAWLLRFRVNATLPWVVAGIAFLGAGFGFIIAQTIVCTTAVDCGALSIRVWN</sequence>
<gene>
    <name evidence="2" type="ORF">NQF78_11475</name>
</gene>
<dbReference type="Proteomes" id="UP001207830">
    <property type="component" value="Unassembled WGS sequence"/>
</dbReference>
<keyword evidence="1" id="KW-1133">Transmembrane helix</keyword>
<keyword evidence="1" id="KW-0472">Membrane</keyword>
<keyword evidence="3" id="KW-1185">Reference proteome</keyword>
<proteinExistence type="predicted"/>
<dbReference type="RefSeq" id="WP_267800820.1">
    <property type="nucleotide sequence ID" value="NZ_JANIGP010000006.1"/>
</dbReference>
<comment type="caution">
    <text evidence="2">The sequence shown here is derived from an EMBL/GenBank/DDBJ whole genome shotgun (WGS) entry which is preliminary data.</text>
</comment>
<reference evidence="2 3" key="1">
    <citation type="submission" date="2022-07" db="EMBL/GenBank/DDBJ databases">
        <title>Characterization of plant growth promoting rhizobacteria (PGPR) for use as bioinoculants in agriculture.</title>
        <authorList>
            <person name="Hassen A.I."/>
            <person name="Pierneef R."/>
        </authorList>
    </citation>
    <scope>NUCLEOTIDE SEQUENCE [LARGE SCALE GENOMIC DNA]</scope>
    <source>
        <strain evidence="2 3">SARCC-3054</strain>
    </source>
</reference>
<feature type="transmembrane region" description="Helical" evidence="1">
    <location>
        <begin position="115"/>
        <end position="135"/>
    </location>
</feature>
<evidence type="ECO:0000313" key="3">
    <source>
        <dbReference type="Proteomes" id="UP001207830"/>
    </source>
</evidence>
<feature type="transmembrane region" description="Helical" evidence="1">
    <location>
        <begin position="88"/>
        <end position="108"/>
    </location>
</feature>
<name>A0ABT3YTZ7_9PSED</name>
<keyword evidence="1" id="KW-0812">Transmembrane</keyword>
<feature type="transmembrane region" description="Helical" evidence="1">
    <location>
        <begin position="35"/>
        <end position="51"/>
    </location>
</feature>
<protein>
    <submittedName>
        <fullName evidence="2">Uncharacterized protein</fullName>
    </submittedName>
</protein>